<dbReference type="InterPro" id="IPR025889">
    <property type="entry name" value="GSP17M-like_dom"/>
</dbReference>
<dbReference type="KEGG" id="mgau:MGALJ_42430"/>
<gene>
    <name evidence="3" type="ORF">MGALJ_42430</name>
</gene>
<keyword evidence="1" id="KW-1133">Transmembrane helix</keyword>
<keyword evidence="1" id="KW-0812">Transmembrane</keyword>
<evidence type="ECO:0000256" key="1">
    <source>
        <dbReference type="SAM" id="Phobius"/>
    </source>
</evidence>
<reference evidence="3 4" key="1">
    <citation type="journal article" date="2019" name="Emerg. Microbes Infect.">
        <title>Comprehensive subspecies identification of 175 nontuberculous mycobacteria species based on 7547 genomic profiles.</title>
        <authorList>
            <person name="Matsumoto Y."/>
            <person name="Kinjo T."/>
            <person name="Motooka D."/>
            <person name="Nabeya D."/>
            <person name="Jung N."/>
            <person name="Uechi K."/>
            <person name="Horii T."/>
            <person name="Iida T."/>
            <person name="Fujita J."/>
            <person name="Nakamura S."/>
        </authorList>
    </citation>
    <scope>NUCLEOTIDE SEQUENCE [LARGE SCALE GENOMIC DNA]</scope>
    <source>
        <strain evidence="3 4">JCM 6399</strain>
    </source>
</reference>
<evidence type="ECO:0000313" key="4">
    <source>
        <dbReference type="Proteomes" id="UP000465785"/>
    </source>
</evidence>
<keyword evidence="4" id="KW-1185">Reference proteome</keyword>
<evidence type="ECO:0000259" key="2">
    <source>
        <dbReference type="Pfam" id="PF11181"/>
    </source>
</evidence>
<proteinExistence type="predicted"/>
<dbReference type="Pfam" id="PF11181">
    <property type="entry name" value="YflT"/>
    <property type="match status" value="1"/>
</dbReference>
<feature type="transmembrane region" description="Helical" evidence="1">
    <location>
        <begin position="69"/>
        <end position="92"/>
    </location>
</feature>
<organism evidence="3 4">
    <name type="scientific">Mycobacterium gallinarum</name>
    <dbReference type="NCBI Taxonomy" id="39689"/>
    <lineage>
        <taxon>Bacteria</taxon>
        <taxon>Bacillati</taxon>
        <taxon>Actinomycetota</taxon>
        <taxon>Actinomycetes</taxon>
        <taxon>Mycobacteriales</taxon>
        <taxon>Mycobacteriaceae</taxon>
        <taxon>Mycobacterium</taxon>
    </lineage>
</organism>
<dbReference type="Proteomes" id="UP000465785">
    <property type="component" value="Chromosome"/>
</dbReference>
<name>A0A9W4BLU4_9MYCO</name>
<protein>
    <recommendedName>
        <fullName evidence="2">General stress protein 17M-like domain-containing protein</fullName>
    </recommendedName>
</protein>
<evidence type="ECO:0000313" key="3">
    <source>
        <dbReference type="EMBL" id="BBY94574.1"/>
    </source>
</evidence>
<sequence>MVEQPTQAGSTVAPQEHPRQVVKSFTRYRDAENAVDQLASQPFDIERIAIIGSELQFVEEVKGRLNRGVAAAQGAAGGALAGALIGWILGLFDLLHPIITGLVLALYGVVLGAAAGAVASLVCHALRGGRRDFQASSALRPRHYDVVADAAVVERARQLLGAHDTAPFQREAG</sequence>
<accession>A0A9W4BLU4</accession>
<dbReference type="AlphaFoldDB" id="A0A9W4BLU4"/>
<keyword evidence="1" id="KW-0472">Membrane</keyword>
<feature type="transmembrane region" description="Helical" evidence="1">
    <location>
        <begin position="98"/>
        <end position="123"/>
    </location>
</feature>
<dbReference type="EMBL" id="AP022601">
    <property type="protein sequence ID" value="BBY94574.1"/>
    <property type="molecule type" value="Genomic_DNA"/>
</dbReference>
<feature type="domain" description="General stress protein 17M-like" evidence="2">
    <location>
        <begin position="20"/>
        <end position="89"/>
    </location>
</feature>